<dbReference type="EMBL" id="SRLO01000606">
    <property type="protein sequence ID" value="TNN50773.1"/>
    <property type="molecule type" value="Genomic_DNA"/>
</dbReference>
<feature type="compositionally biased region" description="Polar residues" evidence="1">
    <location>
        <begin position="144"/>
        <end position="159"/>
    </location>
</feature>
<sequence length="202" mass="23345">MEKDTHTLPHWNEGRVLSPKTEQHIPTAGSGRETSSEDQTKRRRSVLIGVYAAENRPDRHVPSDPVLSIPLSFSEWQSESLCWTDVQINTKDRCEDLREPEDPKDLQVYQGHMMQTSRPARRGNGTLEARTQHKSWLQRERQGANRSRWTNGANQSRWSNGAKRSCWTNGANQSRWTNGANRSRWTNGAKPITLDQWRQQIM</sequence>
<feature type="region of interest" description="Disordered" evidence="1">
    <location>
        <begin position="136"/>
        <end position="191"/>
    </location>
</feature>
<comment type="caution">
    <text evidence="2">The sequence shown here is derived from an EMBL/GenBank/DDBJ whole genome shotgun (WGS) entry which is preliminary data.</text>
</comment>
<protein>
    <submittedName>
        <fullName evidence="2">Uncharacterized protein</fullName>
    </submittedName>
</protein>
<proteinExistence type="predicted"/>
<evidence type="ECO:0000313" key="3">
    <source>
        <dbReference type="Proteomes" id="UP000314294"/>
    </source>
</evidence>
<reference evidence="2 3" key="1">
    <citation type="submission" date="2019-03" db="EMBL/GenBank/DDBJ databases">
        <title>First draft genome of Liparis tanakae, snailfish: a comprehensive survey of snailfish specific genes.</title>
        <authorList>
            <person name="Kim W."/>
            <person name="Song I."/>
            <person name="Jeong J.-H."/>
            <person name="Kim D."/>
            <person name="Kim S."/>
            <person name="Ryu S."/>
            <person name="Song J.Y."/>
            <person name="Lee S.K."/>
        </authorList>
    </citation>
    <scope>NUCLEOTIDE SEQUENCE [LARGE SCALE GENOMIC DNA]</scope>
    <source>
        <tissue evidence="2">Muscle</tissue>
    </source>
</reference>
<name>A0A4Z2GCY8_9TELE</name>
<keyword evidence="3" id="KW-1185">Reference proteome</keyword>
<dbReference type="AlphaFoldDB" id="A0A4Z2GCY8"/>
<evidence type="ECO:0000256" key="1">
    <source>
        <dbReference type="SAM" id="MobiDB-lite"/>
    </source>
</evidence>
<organism evidence="2 3">
    <name type="scientific">Liparis tanakae</name>
    <name type="common">Tanaka's snailfish</name>
    <dbReference type="NCBI Taxonomy" id="230148"/>
    <lineage>
        <taxon>Eukaryota</taxon>
        <taxon>Metazoa</taxon>
        <taxon>Chordata</taxon>
        <taxon>Craniata</taxon>
        <taxon>Vertebrata</taxon>
        <taxon>Euteleostomi</taxon>
        <taxon>Actinopterygii</taxon>
        <taxon>Neopterygii</taxon>
        <taxon>Teleostei</taxon>
        <taxon>Neoteleostei</taxon>
        <taxon>Acanthomorphata</taxon>
        <taxon>Eupercaria</taxon>
        <taxon>Perciformes</taxon>
        <taxon>Cottioidei</taxon>
        <taxon>Cottales</taxon>
        <taxon>Liparidae</taxon>
        <taxon>Liparis</taxon>
    </lineage>
</organism>
<feature type="compositionally biased region" description="Polar residues" evidence="1">
    <location>
        <begin position="166"/>
        <end position="186"/>
    </location>
</feature>
<gene>
    <name evidence="2" type="ORF">EYF80_039038</name>
</gene>
<dbReference type="Proteomes" id="UP000314294">
    <property type="component" value="Unassembled WGS sequence"/>
</dbReference>
<evidence type="ECO:0000313" key="2">
    <source>
        <dbReference type="EMBL" id="TNN50773.1"/>
    </source>
</evidence>
<accession>A0A4Z2GCY8</accession>
<feature type="region of interest" description="Disordered" evidence="1">
    <location>
        <begin position="1"/>
        <end position="43"/>
    </location>
</feature>